<sequence>MHVLESKSLHWQQNRAIALEWSGAILGMSGSLIMSVNQPWSKWAWAIWLVSNLLLLFYALMRRSYGLITMQVFFTGTSMLGFYRWIIA</sequence>
<feature type="transmembrane region" description="Helical" evidence="1">
    <location>
        <begin position="67"/>
        <end position="87"/>
    </location>
</feature>
<accession>A0A1M5NCS4</accession>
<gene>
    <name evidence="2" type="ORF">SAMN04488068_1787</name>
</gene>
<dbReference type="STRING" id="490188.SAMN04488068_1787"/>
<dbReference type="EMBL" id="FQWZ01000003">
    <property type="protein sequence ID" value="SHG87416.1"/>
    <property type="molecule type" value="Genomic_DNA"/>
</dbReference>
<dbReference type="AlphaFoldDB" id="A0A1M5NCS4"/>
<keyword evidence="1" id="KW-0472">Membrane</keyword>
<protein>
    <recommendedName>
        <fullName evidence="4">Nicotinamide riboside transporter PnuC</fullName>
    </recommendedName>
</protein>
<evidence type="ECO:0000256" key="1">
    <source>
        <dbReference type="SAM" id="Phobius"/>
    </source>
</evidence>
<name>A0A1M5NCS4_9GAMM</name>
<reference evidence="2 3" key="1">
    <citation type="submission" date="2016-11" db="EMBL/GenBank/DDBJ databases">
        <authorList>
            <person name="Jaros S."/>
            <person name="Januszkiewicz K."/>
            <person name="Wedrychowicz H."/>
        </authorList>
    </citation>
    <scope>NUCLEOTIDE SEQUENCE [LARGE SCALE GENOMIC DNA]</scope>
    <source>
        <strain evidence="2 3">CGMCC 1.7049</strain>
    </source>
</reference>
<evidence type="ECO:0000313" key="2">
    <source>
        <dbReference type="EMBL" id="SHG87416.1"/>
    </source>
</evidence>
<feature type="transmembrane region" description="Helical" evidence="1">
    <location>
        <begin position="43"/>
        <end position="60"/>
    </location>
</feature>
<evidence type="ECO:0008006" key="4">
    <source>
        <dbReference type="Google" id="ProtNLM"/>
    </source>
</evidence>
<keyword evidence="1" id="KW-1133">Transmembrane helix</keyword>
<organism evidence="2 3">
    <name type="scientific">Hydrocarboniphaga daqingensis</name>
    <dbReference type="NCBI Taxonomy" id="490188"/>
    <lineage>
        <taxon>Bacteria</taxon>
        <taxon>Pseudomonadati</taxon>
        <taxon>Pseudomonadota</taxon>
        <taxon>Gammaproteobacteria</taxon>
        <taxon>Nevskiales</taxon>
        <taxon>Nevskiaceae</taxon>
        <taxon>Hydrocarboniphaga</taxon>
    </lineage>
</organism>
<keyword evidence="1" id="KW-0812">Transmembrane</keyword>
<dbReference type="Proteomes" id="UP000199758">
    <property type="component" value="Unassembled WGS sequence"/>
</dbReference>
<evidence type="ECO:0000313" key="3">
    <source>
        <dbReference type="Proteomes" id="UP000199758"/>
    </source>
</evidence>
<proteinExistence type="predicted"/>
<keyword evidence="3" id="KW-1185">Reference proteome</keyword>